<evidence type="ECO:0000259" key="9">
    <source>
        <dbReference type="Pfam" id="PF03918"/>
    </source>
</evidence>
<accession>A0A3B0TS38</accession>
<gene>
    <name evidence="10" type="ORF">MNBD_ALPHA12-408</name>
</gene>
<dbReference type="GO" id="GO:0005886">
    <property type="term" value="C:plasma membrane"/>
    <property type="evidence" value="ECO:0007669"/>
    <property type="project" value="TreeGrafter"/>
</dbReference>
<dbReference type="Gene3D" id="1.10.8.640">
    <property type="entry name" value="Cytochrome C biogenesis protein"/>
    <property type="match status" value="1"/>
</dbReference>
<keyword evidence="5" id="KW-0201">Cytochrome c-type biogenesis</keyword>
<dbReference type="AlphaFoldDB" id="A0A3B0TS38"/>
<keyword evidence="8" id="KW-1133">Transmembrane helix</keyword>
<evidence type="ECO:0000256" key="6">
    <source>
        <dbReference type="ARBA" id="ARBA00023004"/>
    </source>
</evidence>
<dbReference type="FunFam" id="1.10.8.640:FF:000001">
    <property type="entry name" value="Cytochrome c-type biogenesis protein"/>
    <property type="match status" value="1"/>
</dbReference>
<feature type="region of interest" description="Disordered" evidence="7">
    <location>
        <begin position="135"/>
        <end position="160"/>
    </location>
</feature>
<evidence type="ECO:0000256" key="2">
    <source>
        <dbReference type="ARBA" id="ARBA00022617"/>
    </source>
</evidence>
<comment type="similarity">
    <text evidence="1">Belongs to the CcmH/CycL/Ccl2/NrfF family.</text>
</comment>
<keyword evidence="10" id="KW-0456">Lyase</keyword>
<dbReference type="InterPro" id="IPR051263">
    <property type="entry name" value="C-type_cytochrome_biogenesis"/>
</dbReference>
<evidence type="ECO:0000256" key="4">
    <source>
        <dbReference type="ARBA" id="ARBA00022729"/>
    </source>
</evidence>
<keyword evidence="8" id="KW-0812">Transmembrane</keyword>
<evidence type="ECO:0000256" key="8">
    <source>
        <dbReference type="SAM" id="Phobius"/>
    </source>
</evidence>
<keyword evidence="2" id="KW-0349">Heme</keyword>
<keyword evidence="3" id="KW-0479">Metal-binding</keyword>
<evidence type="ECO:0000313" key="10">
    <source>
        <dbReference type="EMBL" id="VAW19530.1"/>
    </source>
</evidence>
<dbReference type="InterPro" id="IPR005616">
    <property type="entry name" value="CcmH/CycL/Ccl2/NrfF_N"/>
</dbReference>
<name>A0A3B0TS38_9ZZZZ</name>
<dbReference type="PANTHER" id="PTHR47870:SF1">
    <property type="entry name" value="CYTOCHROME C-TYPE BIOGENESIS PROTEIN CCMH"/>
    <property type="match status" value="1"/>
</dbReference>
<dbReference type="EMBL" id="UOEO01000114">
    <property type="protein sequence ID" value="VAW19530.1"/>
    <property type="molecule type" value="Genomic_DNA"/>
</dbReference>
<dbReference type="CDD" id="cd16378">
    <property type="entry name" value="CcmH_N"/>
    <property type="match status" value="1"/>
</dbReference>
<sequence>MKWFIAFFLVLVLASPSFAVLPDEVLKDPVLEARARSLSTQLRCLVCQNQNIDESNASLARDLRLLVRERLVMGDSDKQVIDFLVARYGEFILLNPRFSPHTIVLWFATPIVLLLAVWIVIIALGRRRKEMAAAAAQRTSLSKEESDILATLDDPAPKGP</sequence>
<keyword evidence="8" id="KW-0472">Membrane</keyword>
<dbReference type="GO" id="GO:0016829">
    <property type="term" value="F:lyase activity"/>
    <property type="evidence" value="ECO:0007669"/>
    <property type="project" value="UniProtKB-KW"/>
</dbReference>
<evidence type="ECO:0000256" key="7">
    <source>
        <dbReference type="SAM" id="MobiDB-lite"/>
    </source>
</evidence>
<dbReference type="GO" id="GO:0017004">
    <property type="term" value="P:cytochrome complex assembly"/>
    <property type="evidence" value="ECO:0007669"/>
    <property type="project" value="UniProtKB-KW"/>
</dbReference>
<feature type="domain" description="CcmH/CycL/Ccl2/NrfF N-terminal" evidence="9">
    <location>
        <begin position="8"/>
        <end position="150"/>
    </location>
</feature>
<evidence type="ECO:0000256" key="5">
    <source>
        <dbReference type="ARBA" id="ARBA00022748"/>
    </source>
</evidence>
<proteinExistence type="inferred from homology"/>
<dbReference type="PANTHER" id="PTHR47870">
    <property type="entry name" value="CYTOCHROME C-TYPE BIOGENESIS PROTEIN CCMH"/>
    <property type="match status" value="1"/>
</dbReference>
<dbReference type="GO" id="GO:0046872">
    <property type="term" value="F:metal ion binding"/>
    <property type="evidence" value="ECO:0007669"/>
    <property type="project" value="UniProtKB-KW"/>
</dbReference>
<keyword evidence="6" id="KW-0408">Iron</keyword>
<feature type="transmembrane region" description="Helical" evidence="8">
    <location>
        <begin position="103"/>
        <end position="124"/>
    </location>
</feature>
<protein>
    <submittedName>
        <fullName evidence="10">Cytochrome c heme lyase subunit CcmL</fullName>
    </submittedName>
</protein>
<dbReference type="InterPro" id="IPR038297">
    <property type="entry name" value="CcmH/CycL/NrfF/Ccl2_sf"/>
</dbReference>
<dbReference type="Pfam" id="PF03918">
    <property type="entry name" value="CcmH"/>
    <property type="match status" value="1"/>
</dbReference>
<keyword evidence="4" id="KW-0732">Signal</keyword>
<evidence type="ECO:0000256" key="3">
    <source>
        <dbReference type="ARBA" id="ARBA00022723"/>
    </source>
</evidence>
<evidence type="ECO:0000256" key="1">
    <source>
        <dbReference type="ARBA" id="ARBA00010342"/>
    </source>
</evidence>
<organism evidence="10">
    <name type="scientific">hydrothermal vent metagenome</name>
    <dbReference type="NCBI Taxonomy" id="652676"/>
    <lineage>
        <taxon>unclassified sequences</taxon>
        <taxon>metagenomes</taxon>
        <taxon>ecological metagenomes</taxon>
    </lineage>
</organism>
<reference evidence="10" key="1">
    <citation type="submission" date="2018-06" db="EMBL/GenBank/DDBJ databases">
        <authorList>
            <person name="Zhirakovskaya E."/>
        </authorList>
    </citation>
    <scope>NUCLEOTIDE SEQUENCE</scope>
</reference>